<dbReference type="RefSeq" id="WP_188384014.1">
    <property type="nucleotide sequence ID" value="NZ_BMEY01000006.1"/>
</dbReference>
<name>A0A916W795_9BACI</name>
<evidence type="ECO:0000313" key="2">
    <source>
        <dbReference type="EMBL" id="GGA71868.1"/>
    </source>
</evidence>
<evidence type="ECO:0000313" key="3">
    <source>
        <dbReference type="Proteomes" id="UP000613512"/>
    </source>
</evidence>
<reference evidence="2" key="2">
    <citation type="submission" date="2020-09" db="EMBL/GenBank/DDBJ databases">
        <authorList>
            <person name="Sun Q."/>
            <person name="Zhou Y."/>
        </authorList>
    </citation>
    <scope>NUCLEOTIDE SEQUENCE</scope>
    <source>
        <strain evidence="2">CGMCC 1.12408</strain>
    </source>
</reference>
<reference evidence="2" key="1">
    <citation type="journal article" date="2014" name="Int. J. Syst. Evol. Microbiol.">
        <title>Complete genome sequence of Corynebacterium casei LMG S-19264T (=DSM 44701T), isolated from a smear-ripened cheese.</title>
        <authorList>
            <consortium name="US DOE Joint Genome Institute (JGI-PGF)"/>
            <person name="Walter F."/>
            <person name="Albersmeier A."/>
            <person name="Kalinowski J."/>
            <person name="Ruckert C."/>
        </authorList>
    </citation>
    <scope>NUCLEOTIDE SEQUENCE</scope>
    <source>
        <strain evidence="2">CGMCC 1.12408</strain>
    </source>
</reference>
<dbReference type="Proteomes" id="UP000613512">
    <property type="component" value="Unassembled WGS sequence"/>
</dbReference>
<accession>A0A916W795</accession>
<keyword evidence="1" id="KW-1133">Transmembrane helix</keyword>
<sequence>MEKREIVILSALTFTIGLILGFLASPMKKGVINIQGNNNTYRYKPSEVKKEE</sequence>
<feature type="transmembrane region" description="Helical" evidence="1">
    <location>
        <begin position="6"/>
        <end position="24"/>
    </location>
</feature>
<keyword evidence="3" id="KW-1185">Reference proteome</keyword>
<organism evidence="2 3">
    <name type="scientific">Ornithinibacillus halotolerans</name>
    <dbReference type="NCBI Taxonomy" id="1274357"/>
    <lineage>
        <taxon>Bacteria</taxon>
        <taxon>Bacillati</taxon>
        <taxon>Bacillota</taxon>
        <taxon>Bacilli</taxon>
        <taxon>Bacillales</taxon>
        <taxon>Bacillaceae</taxon>
        <taxon>Ornithinibacillus</taxon>
    </lineage>
</organism>
<protein>
    <submittedName>
        <fullName evidence="2">Uncharacterized protein</fullName>
    </submittedName>
</protein>
<keyword evidence="1" id="KW-0812">Transmembrane</keyword>
<dbReference type="AlphaFoldDB" id="A0A916W795"/>
<dbReference type="EMBL" id="BMEY01000006">
    <property type="protein sequence ID" value="GGA71868.1"/>
    <property type="molecule type" value="Genomic_DNA"/>
</dbReference>
<evidence type="ECO:0000256" key="1">
    <source>
        <dbReference type="SAM" id="Phobius"/>
    </source>
</evidence>
<proteinExistence type="predicted"/>
<gene>
    <name evidence="2" type="ORF">GCM10008025_14600</name>
</gene>
<keyword evidence="1" id="KW-0472">Membrane</keyword>
<comment type="caution">
    <text evidence="2">The sequence shown here is derived from an EMBL/GenBank/DDBJ whole genome shotgun (WGS) entry which is preliminary data.</text>
</comment>